<organism evidence="4 5">
    <name type="scientific">Anditalea andensis</name>
    <dbReference type="NCBI Taxonomy" id="1048983"/>
    <lineage>
        <taxon>Bacteria</taxon>
        <taxon>Pseudomonadati</taxon>
        <taxon>Bacteroidota</taxon>
        <taxon>Cytophagia</taxon>
        <taxon>Cytophagales</taxon>
        <taxon>Cytophagaceae</taxon>
        <taxon>Anditalea</taxon>
    </lineage>
</organism>
<evidence type="ECO:0000256" key="2">
    <source>
        <dbReference type="ARBA" id="ARBA00026073"/>
    </source>
</evidence>
<dbReference type="PANTHER" id="PTHR30231">
    <property type="entry name" value="DNA POLYMERASE III SUBUNIT EPSILON"/>
    <property type="match status" value="1"/>
</dbReference>
<accession>A0A074KWA4</accession>
<sequence>MDFIAIDFETANRCRESACAIGLTYVENMKIVDQEYHLIKPTPFYFDAINQCVHGITEAQVEDAATFDQVWSRIKDKIHGKQMVAHNASFDFSVLRYALSAYQLPFPEITYGCTLQIFRKVGLPLKNYKLSSLARYYDLKLDHHHALSDSVVCAQIALALMNDFQLSGLSNLVDHFGFKMGSISQTGVTPFMHSSKHMPANAVFPKSLANRNFTYLNDRTLFLNHKTNLVVDRKIILSGSFQQLDRDDLAIYIHRNGGKLQTSVSSKTDFIIFGKNMGPSKKNKAHLLNIPMISEEAFIKMLDR</sequence>
<dbReference type="EMBL" id="JMIH01000024">
    <property type="protein sequence ID" value="KEO72515.1"/>
    <property type="molecule type" value="Genomic_DNA"/>
</dbReference>
<evidence type="ECO:0000259" key="3">
    <source>
        <dbReference type="PROSITE" id="PS50172"/>
    </source>
</evidence>
<dbReference type="SMART" id="SM00479">
    <property type="entry name" value="EXOIII"/>
    <property type="match status" value="1"/>
</dbReference>
<gene>
    <name evidence="4" type="ORF">EL17_17405</name>
</gene>
<dbReference type="Gene3D" id="3.40.50.10190">
    <property type="entry name" value="BRCT domain"/>
    <property type="match status" value="1"/>
</dbReference>
<dbReference type="STRING" id="1048983.EL17_17405"/>
<dbReference type="OrthoDB" id="9803913at2"/>
<evidence type="ECO:0000256" key="1">
    <source>
        <dbReference type="ARBA" id="ARBA00025483"/>
    </source>
</evidence>
<dbReference type="PROSITE" id="PS50172">
    <property type="entry name" value="BRCT"/>
    <property type="match status" value="1"/>
</dbReference>
<dbReference type="CDD" id="cd06130">
    <property type="entry name" value="DNA_pol_III_epsilon_like"/>
    <property type="match status" value="1"/>
</dbReference>
<dbReference type="PANTHER" id="PTHR30231:SF42">
    <property type="entry name" value="EXONUCLEASE"/>
    <property type="match status" value="1"/>
</dbReference>
<dbReference type="GO" id="GO:0005829">
    <property type="term" value="C:cytosol"/>
    <property type="evidence" value="ECO:0007669"/>
    <property type="project" value="TreeGrafter"/>
</dbReference>
<keyword evidence="5" id="KW-1185">Reference proteome</keyword>
<dbReference type="Pfam" id="PF00929">
    <property type="entry name" value="RNase_T"/>
    <property type="match status" value="1"/>
</dbReference>
<evidence type="ECO:0000313" key="4">
    <source>
        <dbReference type="EMBL" id="KEO72515.1"/>
    </source>
</evidence>
<dbReference type="GO" id="GO:0006259">
    <property type="term" value="P:DNA metabolic process"/>
    <property type="evidence" value="ECO:0007669"/>
    <property type="project" value="UniProtKB-ARBA"/>
</dbReference>
<dbReference type="GO" id="GO:0003676">
    <property type="term" value="F:nucleic acid binding"/>
    <property type="evidence" value="ECO:0007669"/>
    <property type="project" value="InterPro"/>
</dbReference>
<reference evidence="4 5" key="1">
    <citation type="submission" date="2014-04" db="EMBL/GenBank/DDBJ databases">
        <title>Characterization and application of a salt tolerant electro-active bacterium.</title>
        <authorList>
            <person name="Yang L."/>
            <person name="Wei S."/>
            <person name="Tay Q.X.M."/>
        </authorList>
    </citation>
    <scope>NUCLEOTIDE SEQUENCE [LARGE SCALE GENOMIC DNA]</scope>
    <source>
        <strain evidence="4 5">LY1</strain>
    </source>
</reference>
<dbReference type="AlphaFoldDB" id="A0A074KWA4"/>
<dbReference type="RefSeq" id="WP_051720099.1">
    <property type="nucleotide sequence ID" value="NZ_JMIH01000024.1"/>
</dbReference>
<evidence type="ECO:0000313" key="5">
    <source>
        <dbReference type="Proteomes" id="UP000027821"/>
    </source>
</evidence>
<dbReference type="InterPro" id="IPR012337">
    <property type="entry name" value="RNaseH-like_sf"/>
</dbReference>
<dbReference type="Proteomes" id="UP000027821">
    <property type="component" value="Unassembled WGS sequence"/>
</dbReference>
<name>A0A074KWA4_9BACT</name>
<dbReference type="InterPro" id="IPR001357">
    <property type="entry name" value="BRCT_dom"/>
</dbReference>
<dbReference type="InterPro" id="IPR013520">
    <property type="entry name" value="Ribonucl_H"/>
</dbReference>
<dbReference type="SUPFAM" id="SSF53098">
    <property type="entry name" value="Ribonuclease H-like"/>
    <property type="match status" value="1"/>
</dbReference>
<dbReference type="GO" id="GO:0008408">
    <property type="term" value="F:3'-5' exonuclease activity"/>
    <property type="evidence" value="ECO:0007669"/>
    <property type="project" value="TreeGrafter"/>
</dbReference>
<dbReference type="InterPro" id="IPR036397">
    <property type="entry name" value="RNaseH_sf"/>
</dbReference>
<feature type="domain" description="BRCT" evidence="3">
    <location>
        <begin position="225"/>
        <end position="304"/>
    </location>
</feature>
<dbReference type="Gene3D" id="3.30.420.10">
    <property type="entry name" value="Ribonuclease H-like superfamily/Ribonuclease H"/>
    <property type="match status" value="1"/>
</dbReference>
<dbReference type="CDD" id="cd17748">
    <property type="entry name" value="BRCT_DNA_ligase_like"/>
    <property type="match status" value="1"/>
</dbReference>
<dbReference type="SUPFAM" id="SSF52113">
    <property type="entry name" value="BRCT domain"/>
    <property type="match status" value="1"/>
</dbReference>
<proteinExistence type="predicted"/>
<dbReference type="Pfam" id="PF00533">
    <property type="entry name" value="BRCT"/>
    <property type="match status" value="1"/>
</dbReference>
<comment type="function">
    <text evidence="1">DNA polymerase III is a complex, multichain enzyme responsible for most of the replicative synthesis in bacteria. The epsilon subunit contain the editing function and is a proofreading 3'-5' exonuclease.</text>
</comment>
<comment type="caution">
    <text evidence="4">The sequence shown here is derived from an EMBL/GenBank/DDBJ whole genome shotgun (WGS) entry which is preliminary data.</text>
</comment>
<dbReference type="InterPro" id="IPR036420">
    <property type="entry name" value="BRCT_dom_sf"/>
</dbReference>
<dbReference type="FunFam" id="3.30.420.10:FF:000045">
    <property type="entry name" value="3'-5' exonuclease DinG"/>
    <property type="match status" value="1"/>
</dbReference>
<dbReference type="eggNOG" id="COG0847">
    <property type="taxonomic scope" value="Bacteria"/>
</dbReference>
<comment type="subunit">
    <text evidence="2">DNA polymerase III contains a core (composed of alpha, epsilon and theta chains) that associates with a tau subunit. This core dimerizes to form the POLIII' complex. PolIII' associates with the gamma complex (composed of gamma, delta, delta', psi and chi chains) and with the beta chain to form the complete DNA polymerase III complex.</text>
</comment>
<dbReference type="eggNOG" id="COG0272">
    <property type="taxonomic scope" value="Bacteria"/>
</dbReference>
<protein>
    <recommendedName>
        <fullName evidence="3">BRCT domain-containing protein</fullName>
    </recommendedName>
</protein>